<keyword evidence="1" id="KW-0812">Transmembrane</keyword>
<name>A0A919E4N7_9PROT</name>
<dbReference type="Proteomes" id="UP000630923">
    <property type="component" value="Unassembled WGS sequence"/>
</dbReference>
<feature type="transmembrane region" description="Helical" evidence="1">
    <location>
        <begin position="12"/>
        <end position="36"/>
    </location>
</feature>
<evidence type="ECO:0000313" key="2">
    <source>
        <dbReference type="EMBL" id="GHF13462.1"/>
    </source>
</evidence>
<keyword evidence="3" id="KW-1185">Reference proteome</keyword>
<sequence length="52" mass="5551">MMDVDRSALVYSATATAVLTEVAIWLTAAIMGVAVYEARRTIMGKVKGIFSA</sequence>
<keyword evidence="1" id="KW-0472">Membrane</keyword>
<gene>
    <name evidence="2" type="ORF">GCM10017044_04370</name>
</gene>
<proteinExistence type="predicted"/>
<organism evidence="2 3">
    <name type="scientific">Kordiimonas sediminis</name>
    <dbReference type="NCBI Taxonomy" id="1735581"/>
    <lineage>
        <taxon>Bacteria</taxon>
        <taxon>Pseudomonadati</taxon>
        <taxon>Pseudomonadota</taxon>
        <taxon>Alphaproteobacteria</taxon>
        <taxon>Kordiimonadales</taxon>
        <taxon>Kordiimonadaceae</taxon>
        <taxon>Kordiimonas</taxon>
    </lineage>
</organism>
<reference evidence="2" key="2">
    <citation type="submission" date="2020-09" db="EMBL/GenBank/DDBJ databases">
        <authorList>
            <person name="Sun Q."/>
            <person name="Kim S."/>
        </authorList>
    </citation>
    <scope>NUCLEOTIDE SEQUENCE</scope>
    <source>
        <strain evidence="2">KCTC 42590</strain>
    </source>
</reference>
<comment type="caution">
    <text evidence="2">The sequence shown here is derived from an EMBL/GenBank/DDBJ whole genome shotgun (WGS) entry which is preliminary data.</text>
</comment>
<evidence type="ECO:0000313" key="3">
    <source>
        <dbReference type="Proteomes" id="UP000630923"/>
    </source>
</evidence>
<dbReference type="EMBL" id="BNCI01000001">
    <property type="protein sequence ID" value="GHF13462.1"/>
    <property type="molecule type" value="Genomic_DNA"/>
</dbReference>
<reference evidence="2" key="1">
    <citation type="journal article" date="2014" name="Int. J. Syst. Evol. Microbiol.">
        <title>Complete genome sequence of Corynebacterium casei LMG S-19264T (=DSM 44701T), isolated from a smear-ripened cheese.</title>
        <authorList>
            <consortium name="US DOE Joint Genome Institute (JGI-PGF)"/>
            <person name="Walter F."/>
            <person name="Albersmeier A."/>
            <person name="Kalinowski J."/>
            <person name="Ruckert C."/>
        </authorList>
    </citation>
    <scope>NUCLEOTIDE SEQUENCE</scope>
    <source>
        <strain evidence="2">KCTC 42590</strain>
    </source>
</reference>
<dbReference type="AlphaFoldDB" id="A0A919E4N7"/>
<evidence type="ECO:0000256" key="1">
    <source>
        <dbReference type="SAM" id="Phobius"/>
    </source>
</evidence>
<accession>A0A919E4N7</accession>
<keyword evidence="1" id="KW-1133">Transmembrane helix</keyword>
<protein>
    <submittedName>
        <fullName evidence="2">Uncharacterized protein</fullName>
    </submittedName>
</protein>
<dbReference type="RefSeq" id="WP_191249916.1">
    <property type="nucleotide sequence ID" value="NZ_BNCI01000001.1"/>
</dbReference>